<dbReference type="EMBL" id="NCQP01000006">
    <property type="protein sequence ID" value="OWJ54389.1"/>
    <property type="molecule type" value="Genomic_DNA"/>
</dbReference>
<evidence type="ECO:0000313" key="4">
    <source>
        <dbReference type="Proteomes" id="UP000196694"/>
    </source>
</evidence>
<reference evidence="1 3" key="1">
    <citation type="submission" date="2015-10" db="EMBL/GenBank/DDBJ databases">
        <title>Complete genome sequence of hyperthermophilic archaeon Pyrodictium delaneyi Su06.</title>
        <authorList>
            <person name="Jung J.-H."/>
            <person name="Lin J."/>
            <person name="Holden J.F."/>
            <person name="Park C.-S."/>
        </authorList>
    </citation>
    <scope>NUCLEOTIDE SEQUENCE [LARGE SCALE GENOMIC DNA]</scope>
    <source>
        <strain evidence="1 3">Su06</strain>
    </source>
</reference>
<dbReference type="RefSeq" id="WP_055407569.1">
    <property type="nucleotide sequence ID" value="NZ_CP013011.1"/>
</dbReference>
<dbReference type="EMBL" id="CP013011">
    <property type="protein sequence ID" value="ALL00325.1"/>
    <property type="molecule type" value="Genomic_DNA"/>
</dbReference>
<sequence length="251" mass="27336">MPSRLGIIALVGILAAVGIMAGYTFRYGQPQVTSTEVSTLPPSSHGPGMTTTNTMPAYTQTTGATTTTTATTIATSMGPHGPGNGMMQMNSTIQAACITAGLNDKPIGQNIKWLFDNHDIFNYKLMEFPENKTLIWIISAPDKAALETLVSHVMQMECVVEHGGNPRPFDPLFRVDAAITSKYVHTEIKWLNDTTVKIVKVANNDCAFEVIKLHAQVVKGFFDTGRIEAQKIHEVPEYALELCKTYLGDTS</sequence>
<evidence type="ECO:0000313" key="3">
    <source>
        <dbReference type="Proteomes" id="UP000058613"/>
    </source>
</evidence>
<dbReference type="Proteomes" id="UP000058613">
    <property type="component" value="Chromosome"/>
</dbReference>
<proteinExistence type="predicted"/>
<keyword evidence="4" id="KW-1185">Reference proteome</keyword>
<reference evidence="2 4" key="2">
    <citation type="submission" date="2017-05" db="EMBL/GenBank/DDBJ databases">
        <title>The draft genome of the hyperthermophilic archaeon 'Pyrodictium delaneyi strain Hulk', an iron and nitrate reducer, reveals the capacity for sulfate reduction.</title>
        <authorList>
            <person name="Demey L.M."/>
            <person name="Miller C."/>
            <person name="Manzella M."/>
            <person name="Reguera G."/>
            <person name="Kashefi K."/>
        </authorList>
    </citation>
    <scope>NUCLEOTIDE SEQUENCE [LARGE SCALE GENOMIC DNA]</scope>
    <source>
        <strain evidence="2 4">Hulk</strain>
    </source>
</reference>
<dbReference type="KEGG" id="pdl:Pyrde_0275"/>
<name>A0A0P0N1A3_9CREN</name>
<dbReference type="Proteomes" id="UP000196694">
    <property type="component" value="Unassembled WGS sequence"/>
</dbReference>
<dbReference type="GeneID" id="26098600"/>
<protein>
    <submittedName>
        <fullName evidence="1">Uncharacterized protein</fullName>
    </submittedName>
</protein>
<evidence type="ECO:0000313" key="1">
    <source>
        <dbReference type="EMBL" id="ALL00325.1"/>
    </source>
</evidence>
<evidence type="ECO:0000313" key="2">
    <source>
        <dbReference type="EMBL" id="OWJ54389.1"/>
    </source>
</evidence>
<dbReference type="AlphaFoldDB" id="A0A0P0N1A3"/>
<dbReference type="OrthoDB" id="379707at2157"/>
<organism evidence="1 3">
    <name type="scientific">Pyrodictium delaneyi</name>
    <dbReference type="NCBI Taxonomy" id="1273541"/>
    <lineage>
        <taxon>Archaea</taxon>
        <taxon>Thermoproteota</taxon>
        <taxon>Thermoprotei</taxon>
        <taxon>Desulfurococcales</taxon>
        <taxon>Pyrodictiaceae</taxon>
        <taxon>Pyrodictium</taxon>
    </lineage>
</organism>
<accession>A0A0P0N1A3</accession>
<gene>
    <name evidence="2" type="ORF">Pdsh_07920</name>
    <name evidence="1" type="ORF">Pyrde_0275</name>
</gene>
<dbReference type="STRING" id="1273541.Pyrde_0275"/>